<dbReference type="RefSeq" id="WP_171605791.1">
    <property type="nucleotide sequence ID" value="NZ_WHPF01000001.1"/>
</dbReference>
<protein>
    <recommendedName>
        <fullName evidence="4">Peptide deformylase</fullName>
        <shortName evidence="4">PDF</shortName>
        <ecNumber evidence="4">3.5.1.88</ecNumber>
    </recommendedName>
    <alternativeName>
        <fullName evidence="4">Polypeptide deformylase</fullName>
    </alternativeName>
</protein>
<dbReference type="Gene3D" id="3.90.45.10">
    <property type="entry name" value="Peptide deformylase"/>
    <property type="match status" value="1"/>
</dbReference>
<feature type="binding site" evidence="4">
    <location>
        <position position="143"/>
    </location>
    <ligand>
        <name>Fe cation</name>
        <dbReference type="ChEBI" id="CHEBI:24875"/>
    </ligand>
</feature>
<comment type="function">
    <text evidence="4">Removes the formyl group from the N-terminal Met of newly synthesized proteins. Requires at least a dipeptide for an efficient rate of reaction. N-terminal L-methionine is a prerequisite for activity but the enzyme has broad specificity at other positions.</text>
</comment>
<comment type="cofactor">
    <cofactor evidence="4">
        <name>Fe(2+)</name>
        <dbReference type="ChEBI" id="CHEBI:29033"/>
    </cofactor>
    <text evidence="4">Binds 1 Fe(2+) ion.</text>
</comment>
<accession>A0A8J8FC82</accession>
<sequence>MSKLQVIQLSGDNIYTKETSLRQASSVVTLFDDDFQKEVDNLIETFYSWKIAVGLSAPQVGLQKRIAIINMDKSKPQDTLVIVNPEIQSESGKKDIKKESCLSIPGCRGEVERRHKIHITYQDRFGIRKQIGVEGFLARIFMHEIDHLNGILFVDRMTSQTKLEPLDIEWE</sequence>
<feature type="active site" evidence="4">
    <location>
        <position position="144"/>
    </location>
</feature>
<dbReference type="SUPFAM" id="SSF56420">
    <property type="entry name" value="Peptide deformylase"/>
    <property type="match status" value="1"/>
</dbReference>
<keyword evidence="3 4" id="KW-0378">Hydrolase</keyword>
<evidence type="ECO:0000256" key="3">
    <source>
        <dbReference type="ARBA" id="ARBA00022801"/>
    </source>
</evidence>
<dbReference type="Proteomes" id="UP000598971">
    <property type="component" value="Unassembled WGS sequence"/>
</dbReference>
<dbReference type="NCBIfam" id="TIGR00079">
    <property type="entry name" value="pept_deformyl"/>
    <property type="match status" value="1"/>
</dbReference>
<dbReference type="CDD" id="cd00487">
    <property type="entry name" value="Pep_deformylase"/>
    <property type="match status" value="1"/>
</dbReference>
<proteinExistence type="inferred from homology"/>
<comment type="caution">
    <text evidence="5">The sequence shown here is derived from an EMBL/GenBank/DDBJ whole genome shotgun (WGS) entry which is preliminary data.</text>
</comment>
<keyword evidence="2 4" id="KW-0479">Metal-binding</keyword>
<name>A0A8J8FC82_9BACT</name>
<dbReference type="GO" id="GO:0006412">
    <property type="term" value="P:translation"/>
    <property type="evidence" value="ECO:0007669"/>
    <property type="project" value="UniProtKB-UniRule"/>
</dbReference>
<keyword evidence="6" id="KW-1185">Reference proteome</keyword>
<dbReference type="Pfam" id="PF01327">
    <property type="entry name" value="Pep_deformylase"/>
    <property type="match status" value="1"/>
</dbReference>
<evidence type="ECO:0000256" key="2">
    <source>
        <dbReference type="ARBA" id="ARBA00022723"/>
    </source>
</evidence>
<dbReference type="PRINTS" id="PR01576">
    <property type="entry name" value="PDEFORMYLASE"/>
</dbReference>
<feature type="binding site" evidence="4">
    <location>
        <position position="101"/>
    </location>
    <ligand>
        <name>Fe cation</name>
        <dbReference type="ChEBI" id="CHEBI:24875"/>
    </ligand>
</feature>
<keyword evidence="4" id="KW-0648">Protein biosynthesis</keyword>
<dbReference type="InterPro" id="IPR036821">
    <property type="entry name" value="Peptide_deformylase_sf"/>
</dbReference>
<dbReference type="InterPro" id="IPR023635">
    <property type="entry name" value="Peptide_deformylase"/>
</dbReference>
<dbReference type="HAMAP" id="MF_00163">
    <property type="entry name" value="Pep_deformylase"/>
    <property type="match status" value="1"/>
</dbReference>
<evidence type="ECO:0000313" key="6">
    <source>
        <dbReference type="Proteomes" id="UP000598971"/>
    </source>
</evidence>
<comment type="similarity">
    <text evidence="1 4">Belongs to the polypeptide deformylase family.</text>
</comment>
<gene>
    <name evidence="4 5" type="primary">def</name>
    <name evidence="5" type="ORF">GD597_00285</name>
</gene>
<evidence type="ECO:0000313" key="5">
    <source>
        <dbReference type="EMBL" id="NNV53873.1"/>
    </source>
</evidence>
<dbReference type="GO" id="GO:0046872">
    <property type="term" value="F:metal ion binding"/>
    <property type="evidence" value="ECO:0007669"/>
    <property type="project" value="UniProtKB-KW"/>
</dbReference>
<dbReference type="PANTHER" id="PTHR10458">
    <property type="entry name" value="PEPTIDE DEFORMYLASE"/>
    <property type="match status" value="1"/>
</dbReference>
<evidence type="ECO:0000256" key="4">
    <source>
        <dbReference type="HAMAP-Rule" id="MF_00163"/>
    </source>
</evidence>
<reference evidence="5" key="1">
    <citation type="submission" date="2019-10" db="EMBL/GenBank/DDBJ databases">
        <title>Draft genome sequence of Panacibacter sp. KCS-6.</title>
        <authorList>
            <person name="Yim K.J."/>
        </authorList>
    </citation>
    <scope>NUCLEOTIDE SEQUENCE</scope>
    <source>
        <strain evidence="5">KCS-6</strain>
    </source>
</reference>
<keyword evidence="4" id="KW-0408">Iron</keyword>
<evidence type="ECO:0000256" key="1">
    <source>
        <dbReference type="ARBA" id="ARBA00010759"/>
    </source>
</evidence>
<dbReference type="EC" id="3.5.1.88" evidence="4"/>
<dbReference type="EMBL" id="WHPF01000001">
    <property type="protein sequence ID" value="NNV53873.1"/>
    <property type="molecule type" value="Genomic_DNA"/>
</dbReference>
<dbReference type="PIRSF" id="PIRSF004749">
    <property type="entry name" value="Pep_def"/>
    <property type="match status" value="1"/>
</dbReference>
<dbReference type="NCBIfam" id="NF001159">
    <property type="entry name" value="PRK00150.1-3"/>
    <property type="match status" value="1"/>
</dbReference>
<dbReference type="AlphaFoldDB" id="A0A8J8FC82"/>
<dbReference type="PANTHER" id="PTHR10458:SF22">
    <property type="entry name" value="PEPTIDE DEFORMYLASE"/>
    <property type="match status" value="1"/>
</dbReference>
<comment type="catalytic activity">
    <reaction evidence="4">
        <text>N-terminal N-formyl-L-methionyl-[peptide] + H2O = N-terminal L-methionyl-[peptide] + formate</text>
        <dbReference type="Rhea" id="RHEA:24420"/>
        <dbReference type="Rhea" id="RHEA-COMP:10639"/>
        <dbReference type="Rhea" id="RHEA-COMP:10640"/>
        <dbReference type="ChEBI" id="CHEBI:15377"/>
        <dbReference type="ChEBI" id="CHEBI:15740"/>
        <dbReference type="ChEBI" id="CHEBI:49298"/>
        <dbReference type="ChEBI" id="CHEBI:64731"/>
        <dbReference type="EC" id="3.5.1.88"/>
    </reaction>
</comment>
<feature type="binding site" evidence="4">
    <location>
        <position position="147"/>
    </location>
    <ligand>
        <name>Fe cation</name>
        <dbReference type="ChEBI" id="CHEBI:24875"/>
    </ligand>
</feature>
<dbReference type="GO" id="GO:0042586">
    <property type="term" value="F:peptide deformylase activity"/>
    <property type="evidence" value="ECO:0007669"/>
    <property type="project" value="UniProtKB-UniRule"/>
</dbReference>
<organism evidence="5 6">
    <name type="scientific">Limnovirga soli</name>
    <dbReference type="NCBI Taxonomy" id="2656915"/>
    <lineage>
        <taxon>Bacteria</taxon>
        <taxon>Pseudomonadati</taxon>
        <taxon>Bacteroidota</taxon>
        <taxon>Chitinophagia</taxon>
        <taxon>Chitinophagales</taxon>
        <taxon>Chitinophagaceae</taxon>
        <taxon>Limnovirga</taxon>
    </lineage>
</organism>